<sequence>PRCSVCDGKVGEWSWEVVKCGGMEQEWGESRKEGERKTRKGQNQNKPDKSKIIREA</sequence>
<comment type="caution">
    <text evidence="2">The sequence shown here is derived from an EMBL/GenBank/DDBJ whole genome shotgun (WGS) entry which is preliminary data.</text>
</comment>
<feature type="compositionally biased region" description="Basic and acidic residues" evidence="1">
    <location>
        <begin position="46"/>
        <end position="56"/>
    </location>
</feature>
<name>A0A699J727_TANCI</name>
<gene>
    <name evidence="2" type="ORF">Tci_588988</name>
</gene>
<organism evidence="2">
    <name type="scientific">Tanacetum cinerariifolium</name>
    <name type="common">Dalmatian daisy</name>
    <name type="synonym">Chrysanthemum cinerariifolium</name>
    <dbReference type="NCBI Taxonomy" id="118510"/>
    <lineage>
        <taxon>Eukaryota</taxon>
        <taxon>Viridiplantae</taxon>
        <taxon>Streptophyta</taxon>
        <taxon>Embryophyta</taxon>
        <taxon>Tracheophyta</taxon>
        <taxon>Spermatophyta</taxon>
        <taxon>Magnoliopsida</taxon>
        <taxon>eudicotyledons</taxon>
        <taxon>Gunneridae</taxon>
        <taxon>Pentapetalae</taxon>
        <taxon>asterids</taxon>
        <taxon>campanulids</taxon>
        <taxon>Asterales</taxon>
        <taxon>Asteraceae</taxon>
        <taxon>Asteroideae</taxon>
        <taxon>Anthemideae</taxon>
        <taxon>Anthemidinae</taxon>
        <taxon>Tanacetum</taxon>
    </lineage>
</organism>
<accession>A0A699J727</accession>
<reference evidence="2" key="1">
    <citation type="journal article" date="2019" name="Sci. Rep.">
        <title>Draft genome of Tanacetum cinerariifolium, the natural source of mosquito coil.</title>
        <authorList>
            <person name="Yamashiro T."/>
            <person name="Shiraishi A."/>
            <person name="Satake H."/>
            <person name="Nakayama K."/>
        </authorList>
    </citation>
    <scope>NUCLEOTIDE SEQUENCE</scope>
</reference>
<evidence type="ECO:0000256" key="1">
    <source>
        <dbReference type="SAM" id="MobiDB-lite"/>
    </source>
</evidence>
<feature type="non-terminal residue" evidence="2">
    <location>
        <position position="1"/>
    </location>
</feature>
<dbReference type="EMBL" id="BKCJ010379839">
    <property type="protein sequence ID" value="GFA17016.1"/>
    <property type="molecule type" value="Genomic_DNA"/>
</dbReference>
<evidence type="ECO:0000313" key="2">
    <source>
        <dbReference type="EMBL" id="GFA17016.1"/>
    </source>
</evidence>
<proteinExistence type="predicted"/>
<feature type="region of interest" description="Disordered" evidence="1">
    <location>
        <begin position="26"/>
        <end position="56"/>
    </location>
</feature>
<dbReference type="AlphaFoldDB" id="A0A699J727"/>
<protein>
    <submittedName>
        <fullName evidence="2">Uncharacterized protein</fullName>
    </submittedName>
</protein>